<dbReference type="Pfam" id="PF07687">
    <property type="entry name" value="M20_dimer"/>
    <property type="match status" value="1"/>
</dbReference>
<keyword evidence="2" id="KW-0479">Metal-binding</keyword>
<evidence type="ECO:0000313" key="6">
    <source>
        <dbReference type="Proteomes" id="UP000469943"/>
    </source>
</evidence>
<organism evidence="5 6">
    <name type="scientific">Bifidobacterium ramosum</name>
    <dbReference type="NCBI Taxonomy" id="1798158"/>
    <lineage>
        <taxon>Bacteria</taxon>
        <taxon>Bacillati</taxon>
        <taxon>Actinomycetota</taxon>
        <taxon>Actinomycetes</taxon>
        <taxon>Bifidobacteriales</taxon>
        <taxon>Bifidobacteriaceae</taxon>
        <taxon>Bifidobacterium</taxon>
    </lineage>
</organism>
<dbReference type="Proteomes" id="UP000469943">
    <property type="component" value="Unassembled WGS sequence"/>
</dbReference>
<proteinExistence type="predicted"/>
<evidence type="ECO:0000259" key="4">
    <source>
        <dbReference type="Pfam" id="PF07687"/>
    </source>
</evidence>
<keyword evidence="1" id="KW-0645">Protease</keyword>
<dbReference type="Pfam" id="PF01546">
    <property type="entry name" value="Peptidase_M20"/>
    <property type="match status" value="1"/>
</dbReference>
<comment type="caution">
    <text evidence="5">The sequence shown here is derived from an EMBL/GenBank/DDBJ whole genome shotgun (WGS) entry which is preliminary data.</text>
</comment>
<gene>
    <name evidence="5" type="ORF">GFD24_11210</name>
</gene>
<dbReference type="SUPFAM" id="SSF53187">
    <property type="entry name" value="Zn-dependent exopeptidases"/>
    <property type="match status" value="1"/>
</dbReference>
<name>A0A7K3TDV2_9BIFI</name>
<dbReference type="GO" id="GO:0009014">
    <property type="term" value="F:succinyl-diaminopimelate desuccinylase activity"/>
    <property type="evidence" value="ECO:0007669"/>
    <property type="project" value="TreeGrafter"/>
</dbReference>
<dbReference type="InterPro" id="IPR011650">
    <property type="entry name" value="Peptidase_M20_dimer"/>
</dbReference>
<dbReference type="GO" id="GO:0006508">
    <property type="term" value="P:proteolysis"/>
    <property type="evidence" value="ECO:0007669"/>
    <property type="project" value="UniProtKB-KW"/>
</dbReference>
<dbReference type="AlphaFoldDB" id="A0A7K3TDV2"/>
<evidence type="ECO:0000313" key="5">
    <source>
        <dbReference type="EMBL" id="NEG72758.1"/>
    </source>
</evidence>
<dbReference type="Gene3D" id="3.30.70.360">
    <property type="match status" value="1"/>
</dbReference>
<evidence type="ECO:0000256" key="3">
    <source>
        <dbReference type="ARBA" id="ARBA00022801"/>
    </source>
</evidence>
<dbReference type="EMBL" id="WHZX01000015">
    <property type="protein sequence ID" value="NEG72758.1"/>
    <property type="molecule type" value="Genomic_DNA"/>
</dbReference>
<evidence type="ECO:0000256" key="1">
    <source>
        <dbReference type="ARBA" id="ARBA00022670"/>
    </source>
</evidence>
<dbReference type="OrthoDB" id="9761532at2"/>
<dbReference type="InterPro" id="IPR002933">
    <property type="entry name" value="Peptidase_M20"/>
</dbReference>
<evidence type="ECO:0000256" key="2">
    <source>
        <dbReference type="ARBA" id="ARBA00022723"/>
    </source>
</evidence>
<dbReference type="Gene3D" id="3.40.630.10">
    <property type="entry name" value="Zn peptidases"/>
    <property type="match status" value="1"/>
</dbReference>
<dbReference type="GO" id="GO:0009089">
    <property type="term" value="P:lysine biosynthetic process via diaminopimelate"/>
    <property type="evidence" value="ECO:0007669"/>
    <property type="project" value="TreeGrafter"/>
</dbReference>
<keyword evidence="3 5" id="KW-0378">Hydrolase</keyword>
<accession>A0A7K3TDV2</accession>
<dbReference type="GO" id="GO:0008233">
    <property type="term" value="F:peptidase activity"/>
    <property type="evidence" value="ECO:0007669"/>
    <property type="project" value="UniProtKB-KW"/>
</dbReference>
<dbReference type="GO" id="GO:0005829">
    <property type="term" value="C:cytosol"/>
    <property type="evidence" value="ECO:0007669"/>
    <property type="project" value="TreeGrafter"/>
</dbReference>
<dbReference type="InterPro" id="IPR051458">
    <property type="entry name" value="Cyt/Met_Dipeptidase"/>
</dbReference>
<protein>
    <submittedName>
        <fullName evidence="5">M20/M25/M40 family metallo-hydrolase</fullName>
    </submittedName>
</protein>
<feature type="domain" description="Peptidase M20 dimerisation" evidence="4">
    <location>
        <begin position="233"/>
        <end position="385"/>
    </location>
</feature>
<reference evidence="5 6" key="1">
    <citation type="submission" date="2019-10" db="EMBL/GenBank/DDBJ databases">
        <title>Bifidobacterium from non-human primates.</title>
        <authorList>
            <person name="Modesto M."/>
        </authorList>
    </citation>
    <scope>NUCLEOTIDE SEQUENCE [LARGE SCALE GENOMIC DNA]</scope>
    <source>
        <strain evidence="5 6">TREM</strain>
    </source>
</reference>
<dbReference type="GO" id="GO:0046872">
    <property type="term" value="F:metal ion binding"/>
    <property type="evidence" value="ECO:0007669"/>
    <property type="project" value="UniProtKB-KW"/>
</dbReference>
<dbReference type="PANTHER" id="PTHR43270">
    <property type="entry name" value="BETA-ALA-HIS DIPEPTIDASE"/>
    <property type="match status" value="1"/>
</dbReference>
<sequence>MAANCLLIIRMSLRLSRLTPNTKTEQMWKVHRKDHYRKADLMTMDPRILEQRDSIVDRWRTICRFASTADNLPEIHRAARWLESQLQPLFSEVGTIPVEGYGPVVYGIERGRSAKTLMLYNHYDVQHAGDEKQWIHPPYEAQIHDGVLYARGACDDKADVAGRLDSFRLWKQEHGGVLPYTVIYFADPCEEIGSPGLENVLRDHAELFRSDACLWESYLREEDGSPSIGFGCRGSLSVRISVRALKDGIHPSYGTVVRSAPLEVMKIVAGLTTDDGLVAVKGMRDLAIKASPEALRRVRRIGVPSESLRLNESTDPNPQADMDELRRRFIFEPGMSLAAYDLDSSSVRSIPPECSARVRFSLVPGMDPKQCLALIRAHVAQRNPDAVVEMIDSIEPAYSSPDSCFGQSITEAAQSAYGKPPVIYDIMTGAGPGAMFLKYLGAPIASPTGTLRPDGNMHGYNEHGAVEDFLTHANFTLTLLRELESHGFGRGDQ</sequence>
<dbReference type="PANTHER" id="PTHR43270:SF8">
    <property type="entry name" value="DI- AND TRIPEPTIDASE DUG2-RELATED"/>
    <property type="match status" value="1"/>
</dbReference>